<protein>
    <recommendedName>
        <fullName evidence="3">IDEAL domain-containing protein</fullName>
    </recommendedName>
</protein>
<dbReference type="EMBL" id="LQWZ01000004">
    <property type="protein sequence ID" value="OAH59215.1"/>
    <property type="molecule type" value="Genomic_DNA"/>
</dbReference>
<evidence type="ECO:0000313" key="1">
    <source>
        <dbReference type="EMBL" id="OAH59215.1"/>
    </source>
</evidence>
<name>A0A177L1R0_9BACI</name>
<dbReference type="AlphaFoldDB" id="A0A177L1R0"/>
<evidence type="ECO:0000313" key="2">
    <source>
        <dbReference type="Proteomes" id="UP000077271"/>
    </source>
</evidence>
<organism evidence="1 2">
    <name type="scientific">Domibacillus aminovorans</name>
    <dbReference type="NCBI Taxonomy" id="29332"/>
    <lineage>
        <taxon>Bacteria</taxon>
        <taxon>Bacillati</taxon>
        <taxon>Bacillota</taxon>
        <taxon>Bacilli</taxon>
        <taxon>Bacillales</taxon>
        <taxon>Bacillaceae</taxon>
        <taxon>Domibacillus</taxon>
    </lineage>
</organism>
<evidence type="ECO:0008006" key="3">
    <source>
        <dbReference type="Google" id="ProtNLM"/>
    </source>
</evidence>
<reference evidence="1 2" key="1">
    <citation type="submission" date="2016-01" db="EMBL/GenBank/DDBJ databases">
        <title>Investigation of taxonomic status of Bacillus aminovorans.</title>
        <authorList>
            <person name="Verma A."/>
            <person name="Pal Y."/>
            <person name="Krishnamurthi S."/>
        </authorList>
    </citation>
    <scope>NUCLEOTIDE SEQUENCE [LARGE SCALE GENOMIC DNA]</scope>
    <source>
        <strain evidence="1 2">DSM 4337</strain>
    </source>
</reference>
<proteinExistence type="predicted"/>
<comment type="caution">
    <text evidence="1">The sequence shown here is derived from an EMBL/GenBank/DDBJ whole genome shotgun (WGS) entry which is preliminary data.</text>
</comment>
<dbReference type="RefSeq" id="WP_018392606.1">
    <property type="nucleotide sequence ID" value="NZ_LQWZ01000004.1"/>
</dbReference>
<accession>A0A177L1R0</accession>
<gene>
    <name evidence="1" type="ORF">AWH48_15840</name>
</gene>
<dbReference type="Proteomes" id="UP000077271">
    <property type="component" value="Unassembled WGS sequence"/>
</dbReference>
<sequence length="97" mass="11138">MKAGDWVLAASGRYWYMSYIDGFSQDLETVHVTKIARFISGIPEYIQPAPATCSLNLIMQLESSLLKEDYDSLIDLAIITADKEWFFELRERILQDA</sequence>